<organism evidence="7 8">
    <name type="scientific">Paraburkholderia dilworthii</name>
    <dbReference type="NCBI Taxonomy" id="948106"/>
    <lineage>
        <taxon>Bacteria</taxon>
        <taxon>Pseudomonadati</taxon>
        <taxon>Pseudomonadota</taxon>
        <taxon>Betaproteobacteria</taxon>
        <taxon>Burkholderiales</taxon>
        <taxon>Burkholderiaceae</taxon>
        <taxon>Paraburkholderia</taxon>
    </lineage>
</organism>
<evidence type="ECO:0000256" key="2">
    <source>
        <dbReference type="ARBA" id="ARBA00010610"/>
    </source>
</evidence>
<keyword evidence="8" id="KW-1185">Reference proteome</keyword>
<dbReference type="Pfam" id="PF00816">
    <property type="entry name" value="Histone_HNS"/>
    <property type="match status" value="2"/>
</dbReference>
<evidence type="ECO:0000256" key="3">
    <source>
        <dbReference type="ARBA" id="ARBA00022490"/>
    </source>
</evidence>
<feature type="compositionally biased region" description="Low complexity" evidence="5">
    <location>
        <begin position="136"/>
        <end position="147"/>
    </location>
</feature>
<accession>A0ABW9DFX2</accession>
<evidence type="ECO:0000256" key="5">
    <source>
        <dbReference type="SAM" id="MobiDB-lite"/>
    </source>
</evidence>
<protein>
    <submittedName>
        <fullName evidence="7">H-NS family nucleoid-associated regulatory protein</fullName>
    </submittedName>
</protein>
<proteinExistence type="inferred from homology"/>
<keyword evidence="4" id="KW-0238">DNA-binding</keyword>
<sequence>MATLEQIQARVKKLQAQAEALLAKKAHAAVDQIRKLMLEHGLTTEDIEAKPKAKREEKGPKVSAAAGKVKATAGVKAKAAPKYLHPKTGATWTGHGRAPAWLANVKGRSKFLIADGAEAAVAASAGAESKAKAAGKKGSSSARATAGTGQRKGPQPAMYRDPKSGATWSGRGRAPAWLSGAKDRTRFLIDGASGDVAVAKTNKAKAVAQKTVAKKMSVAKKAPVAKTVVTSKKAPVKKAPVKKAVASKRVAAQVDAAVAAPEITVAEAGA</sequence>
<evidence type="ECO:0000313" key="7">
    <source>
        <dbReference type="EMBL" id="MFM0597187.1"/>
    </source>
</evidence>
<dbReference type="PANTHER" id="PTHR38097:SF2">
    <property type="entry name" value="DNA-BINDING PROTEIN STPA"/>
    <property type="match status" value="1"/>
</dbReference>
<name>A0ABW9DFX2_9BURK</name>
<keyword evidence="3" id="KW-0963">Cytoplasm</keyword>
<evidence type="ECO:0000256" key="4">
    <source>
        <dbReference type="ARBA" id="ARBA00023125"/>
    </source>
</evidence>
<dbReference type="SMART" id="SM00528">
    <property type="entry name" value="HNS"/>
    <property type="match status" value="2"/>
</dbReference>
<feature type="domain" description="DNA-binding protein H-NS-like C-terminal" evidence="6">
    <location>
        <begin position="149"/>
        <end position="189"/>
    </location>
</feature>
<evidence type="ECO:0000313" key="8">
    <source>
        <dbReference type="Proteomes" id="UP001629367"/>
    </source>
</evidence>
<comment type="similarity">
    <text evidence="2">Belongs to the histone-like protein H-NS family.</text>
</comment>
<feature type="domain" description="DNA-binding protein H-NS-like C-terminal" evidence="6">
    <location>
        <begin position="73"/>
        <end position="113"/>
    </location>
</feature>
<dbReference type="Proteomes" id="UP001629367">
    <property type="component" value="Unassembled WGS sequence"/>
</dbReference>
<reference evidence="7 8" key="1">
    <citation type="journal article" date="2024" name="Chem. Sci.">
        <title>Discovery of megapolipeptins by genome mining of a Burkholderiales bacteria collection.</title>
        <authorList>
            <person name="Paulo B.S."/>
            <person name="Recchia M.J.J."/>
            <person name="Lee S."/>
            <person name="Fergusson C.H."/>
            <person name="Romanowski S.B."/>
            <person name="Hernandez A."/>
            <person name="Krull N."/>
            <person name="Liu D.Y."/>
            <person name="Cavanagh H."/>
            <person name="Bos A."/>
            <person name="Gray C.A."/>
            <person name="Murphy B.T."/>
            <person name="Linington R.G."/>
            <person name="Eustaquio A.S."/>
        </authorList>
    </citation>
    <scope>NUCLEOTIDE SEQUENCE [LARGE SCALE GENOMIC DNA]</scope>
    <source>
        <strain evidence="7 8">RL17-335-BIF-A</strain>
    </source>
</reference>
<dbReference type="InterPro" id="IPR027444">
    <property type="entry name" value="H-NS_C_dom"/>
</dbReference>
<evidence type="ECO:0000259" key="6">
    <source>
        <dbReference type="SMART" id="SM00528"/>
    </source>
</evidence>
<comment type="subcellular location">
    <subcellularLocation>
        <location evidence="1">Cytoplasm</location>
        <location evidence="1">Nucleoid</location>
    </subcellularLocation>
</comment>
<dbReference type="Gene3D" id="4.10.430.30">
    <property type="match status" value="2"/>
</dbReference>
<dbReference type="SUPFAM" id="SSF81273">
    <property type="entry name" value="H-NS histone-like proteins"/>
    <property type="match status" value="2"/>
</dbReference>
<gene>
    <name evidence="7" type="ORF">PQQ68_29565</name>
</gene>
<dbReference type="RefSeq" id="WP_408217719.1">
    <property type="nucleotide sequence ID" value="NZ_JAQQBZ010000029.1"/>
</dbReference>
<dbReference type="PANTHER" id="PTHR38097">
    <property type="match status" value="1"/>
</dbReference>
<evidence type="ECO:0000256" key="1">
    <source>
        <dbReference type="ARBA" id="ARBA00004453"/>
    </source>
</evidence>
<comment type="caution">
    <text evidence="7">The sequence shown here is derived from an EMBL/GenBank/DDBJ whole genome shotgun (WGS) entry which is preliminary data.</text>
</comment>
<feature type="region of interest" description="Disordered" evidence="5">
    <location>
        <begin position="129"/>
        <end position="173"/>
    </location>
</feature>
<dbReference type="EMBL" id="JAQQBZ010000029">
    <property type="protein sequence ID" value="MFM0597187.1"/>
    <property type="molecule type" value="Genomic_DNA"/>
</dbReference>